<dbReference type="PANTHER" id="PTHR34293">
    <property type="entry name" value="HTH-TYPE TRANSCRIPTIONAL REGULATOR TRMBL2"/>
    <property type="match status" value="1"/>
</dbReference>
<dbReference type="OrthoDB" id="3369460at2"/>
<dbReference type="PANTHER" id="PTHR34293:SF1">
    <property type="entry name" value="HTH-TYPE TRANSCRIPTIONAL REGULATOR TRMBL2"/>
    <property type="match status" value="1"/>
</dbReference>
<dbReference type="Pfam" id="PF01978">
    <property type="entry name" value="TrmB"/>
    <property type="match status" value="1"/>
</dbReference>
<dbReference type="InterPro" id="IPR002831">
    <property type="entry name" value="Tscrpt_reg_TrmB_N"/>
</dbReference>
<name>A0A317DMC7_9ACTN</name>
<accession>A0A317DMC7</accession>
<comment type="caution">
    <text evidence="2">The sequence shown here is derived from an EMBL/GenBank/DDBJ whole genome shotgun (WGS) entry which is preliminary data.</text>
</comment>
<dbReference type="Gene3D" id="1.10.10.10">
    <property type="entry name" value="Winged helix-like DNA-binding domain superfamily/Winged helix DNA-binding domain"/>
    <property type="match status" value="2"/>
</dbReference>
<dbReference type="RefSeq" id="WP_109801445.1">
    <property type="nucleotide sequence ID" value="NZ_QGKS01000182.1"/>
</dbReference>
<gene>
    <name evidence="2" type="ORF">DKT69_10915</name>
</gene>
<dbReference type="InterPro" id="IPR036390">
    <property type="entry name" value="WH_DNA-bd_sf"/>
</dbReference>
<evidence type="ECO:0000313" key="2">
    <source>
        <dbReference type="EMBL" id="PWR15474.1"/>
    </source>
</evidence>
<dbReference type="GO" id="GO:0003677">
    <property type="term" value="F:DNA binding"/>
    <property type="evidence" value="ECO:0007669"/>
    <property type="project" value="InterPro"/>
</dbReference>
<dbReference type="SUPFAM" id="SSF46785">
    <property type="entry name" value="Winged helix' DNA-binding domain"/>
    <property type="match status" value="1"/>
</dbReference>
<dbReference type="InterPro" id="IPR016032">
    <property type="entry name" value="Sig_transdc_resp-reg_C-effctor"/>
</dbReference>
<dbReference type="InterPro" id="IPR036388">
    <property type="entry name" value="WH-like_DNA-bd_sf"/>
</dbReference>
<dbReference type="Proteomes" id="UP000246050">
    <property type="component" value="Unassembled WGS sequence"/>
</dbReference>
<dbReference type="SUPFAM" id="SSF46894">
    <property type="entry name" value="C-terminal effector domain of the bipartite response regulators"/>
    <property type="match status" value="1"/>
</dbReference>
<evidence type="ECO:0000259" key="1">
    <source>
        <dbReference type="SMART" id="SM00421"/>
    </source>
</evidence>
<proteinExistence type="predicted"/>
<reference evidence="2 3" key="1">
    <citation type="submission" date="2018-05" db="EMBL/GenBank/DDBJ databases">
        <title>Micromonosporas from Atacama Desert.</title>
        <authorList>
            <person name="Carro L."/>
            <person name="Golinska P."/>
            <person name="Klenk H.-P."/>
            <person name="Goodfellow M."/>
        </authorList>
    </citation>
    <scope>NUCLEOTIDE SEQUENCE [LARGE SCALE GENOMIC DNA]</scope>
    <source>
        <strain evidence="2 3">4G51</strain>
    </source>
</reference>
<dbReference type="AlphaFoldDB" id="A0A317DMC7"/>
<sequence>MLEPIGVRAEDERVYRELLSRPEASQRDLAAALDRGAAEVGSSLSRLEELGLVHRLPGQPVRMRAARPDVAVDALVDRRREELARTQLAARDLLAEMPAEERFRPEEIVEVLVGDAAIAARFEHLLSTTRHELMVLDRPPYVADPRDGRTSRSAGSCAKVRVRGIYAPEALELPGALEEVQDAAGAGEQSRVHTDLPMKLAIGDRRLAILPIGAQSGDAAVCIRPSTLLDALVQLFELLWAQATPIVAPAQEGSFSDRQLAALLASGAKDDVVARRLGASTRTLSRRIAELMDHLHVRTRFQAGVQAVRLGWLDSSVHDVEGPDDGLVDR</sequence>
<protein>
    <submittedName>
        <fullName evidence="2">LuxR family transcriptional regulator</fullName>
    </submittedName>
</protein>
<evidence type="ECO:0000313" key="3">
    <source>
        <dbReference type="Proteomes" id="UP000246050"/>
    </source>
</evidence>
<dbReference type="InterPro" id="IPR051797">
    <property type="entry name" value="TrmB-like"/>
</dbReference>
<dbReference type="SMART" id="SM00421">
    <property type="entry name" value="HTH_LUXR"/>
    <property type="match status" value="1"/>
</dbReference>
<organism evidence="2 3">
    <name type="scientific">Micromonospora sicca</name>
    <dbReference type="NCBI Taxonomy" id="2202420"/>
    <lineage>
        <taxon>Bacteria</taxon>
        <taxon>Bacillati</taxon>
        <taxon>Actinomycetota</taxon>
        <taxon>Actinomycetes</taxon>
        <taxon>Micromonosporales</taxon>
        <taxon>Micromonosporaceae</taxon>
        <taxon>Micromonospora</taxon>
    </lineage>
</organism>
<dbReference type="InterPro" id="IPR000792">
    <property type="entry name" value="Tscrpt_reg_LuxR_C"/>
</dbReference>
<dbReference type="EMBL" id="QGKS01000182">
    <property type="protein sequence ID" value="PWR15474.1"/>
    <property type="molecule type" value="Genomic_DNA"/>
</dbReference>
<dbReference type="GO" id="GO:0006355">
    <property type="term" value="P:regulation of DNA-templated transcription"/>
    <property type="evidence" value="ECO:0007669"/>
    <property type="project" value="InterPro"/>
</dbReference>
<feature type="domain" description="HTH luxR-type" evidence="1">
    <location>
        <begin position="252"/>
        <end position="307"/>
    </location>
</feature>